<evidence type="ECO:0000256" key="1">
    <source>
        <dbReference type="SAM" id="Phobius"/>
    </source>
</evidence>
<evidence type="ECO:0000313" key="2">
    <source>
        <dbReference type="EMBL" id="RKQ14726.1"/>
    </source>
</evidence>
<reference evidence="2 3" key="1">
    <citation type="journal article" date="2016" name="Antonie Van Leeuwenhoek">
        <title>Lysinibacillus endophyticus sp. nov., an indole-3-acetic acid producing endophytic bacterium isolated from corn root (Zea mays cv. Xinken-5).</title>
        <authorList>
            <person name="Yu J."/>
            <person name="Guan X."/>
            <person name="Liu C."/>
            <person name="Xiang W."/>
            <person name="Yu Z."/>
            <person name="Liu X."/>
            <person name="Wang G."/>
        </authorList>
    </citation>
    <scope>NUCLEOTIDE SEQUENCE [LARGE SCALE GENOMIC DNA]</scope>
    <source>
        <strain evidence="2 3">DSM 100506</strain>
    </source>
</reference>
<evidence type="ECO:0000313" key="3">
    <source>
        <dbReference type="Proteomes" id="UP000272238"/>
    </source>
</evidence>
<feature type="transmembrane region" description="Helical" evidence="1">
    <location>
        <begin position="30"/>
        <end position="50"/>
    </location>
</feature>
<keyword evidence="1" id="KW-1133">Transmembrane helix</keyword>
<feature type="transmembrane region" description="Helical" evidence="1">
    <location>
        <begin position="7"/>
        <end position="24"/>
    </location>
</feature>
<protein>
    <submittedName>
        <fullName evidence="2">Uncharacterized protein</fullName>
    </submittedName>
</protein>
<organism evidence="2 3">
    <name type="scientific">Ureibacillus endophyticus</name>
    <dbReference type="NCBI Taxonomy" id="1978490"/>
    <lineage>
        <taxon>Bacteria</taxon>
        <taxon>Bacillati</taxon>
        <taxon>Bacillota</taxon>
        <taxon>Bacilli</taxon>
        <taxon>Bacillales</taxon>
        <taxon>Caryophanaceae</taxon>
        <taxon>Ureibacillus</taxon>
    </lineage>
</organism>
<dbReference type="RefSeq" id="WP_121215332.1">
    <property type="nucleotide sequence ID" value="NZ_JAMYWW010000001.1"/>
</dbReference>
<keyword evidence="3" id="KW-1185">Reference proteome</keyword>
<dbReference type="Proteomes" id="UP000272238">
    <property type="component" value="Unassembled WGS sequence"/>
</dbReference>
<comment type="caution">
    <text evidence="2">The sequence shown here is derived from an EMBL/GenBank/DDBJ whole genome shotgun (WGS) entry which is preliminary data.</text>
</comment>
<dbReference type="AlphaFoldDB" id="A0A494YYD7"/>
<gene>
    <name evidence="2" type="ORF">D8M03_13380</name>
</gene>
<keyword evidence="1" id="KW-0472">Membrane</keyword>
<keyword evidence="1" id="KW-0812">Transmembrane</keyword>
<accession>A0A494YYD7</accession>
<name>A0A494YYD7_9BACL</name>
<dbReference type="EMBL" id="RBZN01000039">
    <property type="protein sequence ID" value="RKQ14726.1"/>
    <property type="molecule type" value="Genomic_DNA"/>
</dbReference>
<sequence length="60" mass="6493">MLENIRILALLCSIGSILIVLGIILDISPIIQIIMLILGLVICCICMVGLGKAMLREKSK</sequence>
<proteinExistence type="predicted"/>